<dbReference type="AlphaFoldDB" id="A0AAV9S456"/>
<protein>
    <submittedName>
        <fullName evidence="1">Uncharacterized protein</fullName>
    </submittedName>
</protein>
<gene>
    <name evidence="1" type="ORF">CRENBAI_021096</name>
</gene>
<name>A0AAV9S456_9TELE</name>
<evidence type="ECO:0000313" key="2">
    <source>
        <dbReference type="Proteomes" id="UP001311232"/>
    </source>
</evidence>
<reference evidence="1 2" key="1">
    <citation type="submission" date="2021-06" db="EMBL/GenBank/DDBJ databases">
        <authorList>
            <person name="Palmer J.M."/>
        </authorList>
    </citation>
    <scope>NUCLEOTIDE SEQUENCE [LARGE SCALE GENOMIC DNA]</scope>
    <source>
        <strain evidence="1 2">MEX-2019</strain>
        <tissue evidence="1">Muscle</tissue>
    </source>
</reference>
<dbReference type="Proteomes" id="UP001311232">
    <property type="component" value="Unassembled WGS sequence"/>
</dbReference>
<proteinExistence type="predicted"/>
<keyword evidence="2" id="KW-1185">Reference proteome</keyword>
<evidence type="ECO:0000313" key="1">
    <source>
        <dbReference type="EMBL" id="KAK5615858.1"/>
    </source>
</evidence>
<comment type="caution">
    <text evidence="1">The sequence shown here is derived from an EMBL/GenBank/DDBJ whole genome shotgun (WGS) entry which is preliminary data.</text>
</comment>
<dbReference type="EMBL" id="JAHHUM010000922">
    <property type="protein sequence ID" value="KAK5615858.1"/>
    <property type="molecule type" value="Genomic_DNA"/>
</dbReference>
<accession>A0AAV9S456</accession>
<sequence>MDMICAPPASELNISGRHSRRMPASTIASWPGRSGCSAVEQATDWMVAAQQSLSPPGQVAYLRRPAAEAHSAPGKRARLLEPMRLSTKVRTPMPLREVQRSRWEALPVQGPPIRTFAFSLGVHLALSPLQAQGLRILPYLDDWLIGAVTCNQAVQDTHLVLDHVVACAFG</sequence>
<organism evidence="1 2">
    <name type="scientific">Crenichthys baileyi</name>
    <name type="common">White River springfish</name>
    <dbReference type="NCBI Taxonomy" id="28760"/>
    <lineage>
        <taxon>Eukaryota</taxon>
        <taxon>Metazoa</taxon>
        <taxon>Chordata</taxon>
        <taxon>Craniata</taxon>
        <taxon>Vertebrata</taxon>
        <taxon>Euteleostomi</taxon>
        <taxon>Actinopterygii</taxon>
        <taxon>Neopterygii</taxon>
        <taxon>Teleostei</taxon>
        <taxon>Neoteleostei</taxon>
        <taxon>Acanthomorphata</taxon>
        <taxon>Ovalentaria</taxon>
        <taxon>Atherinomorphae</taxon>
        <taxon>Cyprinodontiformes</taxon>
        <taxon>Goodeidae</taxon>
        <taxon>Crenichthys</taxon>
    </lineage>
</organism>